<gene>
    <name evidence="2" type="ORF">GCM10010915_22600</name>
</gene>
<reference evidence="2" key="1">
    <citation type="journal article" date="2014" name="Int. J. Syst. Evol. Microbiol.">
        <title>Complete genome sequence of Corynebacterium casei LMG S-19264T (=DSM 44701T), isolated from a smear-ripened cheese.</title>
        <authorList>
            <consortium name="US DOE Joint Genome Institute (JGI-PGF)"/>
            <person name="Walter F."/>
            <person name="Albersmeier A."/>
            <person name="Kalinowski J."/>
            <person name="Ruckert C."/>
        </authorList>
    </citation>
    <scope>NUCLEOTIDE SEQUENCE</scope>
    <source>
        <strain evidence="2">CGMCC 1.15152</strain>
    </source>
</reference>
<evidence type="ECO:0000313" key="3">
    <source>
        <dbReference type="Proteomes" id="UP000633205"/>
    </source>
</evidence>
<protein>
    <submittedName>
        <fullName evidence="2">Uncharacterized protein</fullName>
    </submittedName>
</protein>
<keyword evidence="1" id="KW-1133">Transmembrane helix</keyword>
<organism evidence="2 3">
    <name type="scientific">Microbacterium faecale</name>
    <dbReference type="NCBI Taxonomy" id="1804630"/>
    <lineage>
        <taxon>Bacteria</taxon>
        <taxon>Bacillati</taxon>
        <taxon>Actinomycetota</taxon>
        <taxon>Actinomycetes</taxon>
        <taxon>Micrococcales</taxon>
        <taxon>Microbacteriaceae</taxon>
        <taxon>Microbacterium</taxon>
    </lineage>
</organism>
<keyword evidence="1" id="KW-0472">Membrane</keyword>
<sequence>MTTPTSARPRRRRLPWILAGVSAFVALGIIAAFVVPPLIAHRDAEAAYADAIAARDDARVEWDEARAALDDERAPVEDVVTRAEAVAIDEVKLYLDEALWEEVVQLVDEVAEIEQGIPDSDDAPVVEATEAPEDIEALREATDRARDAAETYEDGAAGFAAAAESLAAVVPRLAETTASLRGTITETADRLEEENISAESVTRIRMHSAARLAATSEEHVSTYVAQYAARAHEVEESQAAELAEKDQGDGLMEVRLEIEDFVRSITGAARVDFDWAPIVNGLGDGVSAGGVVEWQYSDGGYATMTLSNSVAAYWPDERFESLVVHESGHVITSQCRDMLLETFDGDVELMATAWAIGMGYTNTWGNGVDFYYSGTWPPDDLIEASKDCR</sequence>
<feature type="transmembrane region" description="Helical" evidence="1">
    <location>
        <begin position="16"/>
        <end position="39"/>
    </location>
</feature>
<dbReference type="RefSeq" id="WP_188712320.1">
    <property type="nucleotide sequence ID" value="NZ_BMHO01000001.1"/>
</dbReference>
<proteinExistence type="predicted"/>
<keyword evidence="1" id="KW-0812">Transmembrane</keyword>
<evidence type="ECO:0000256" key="1">
    <source>
        <dbReference type="SAM" id="Phobius"/>
    </source>
</evidence>
<dbReference type="AlphaFoldDB" id="A0A916YDR4"/>
<dbReference type="EMBL" id="BMHO01000001">
    <property type="protein sequence ID" value="GGD41177.1"/>
    <property type="molecule type" value="Genomic_DNA"/>
</dbReference>
<keyword evidence="3" id="KW-1185">Reference proteome</keyword>
<comment type="caution">
    <text evidence="2">The sequence shown here is derived from an EMBL/GenBank/DDBJ whole genome shotgun (WGS) entry which is preliminary data.</text>
</comment>
<reference evidence="2" key="2">
    <citation type="submission" date="2020-09" db="EMBL/GenBank/DDBJ databases">
        <authorList>
            <person name="Sun Q."/>
            <person name="Zhou Y."/>
        </authorList>
    </citation>
    <scope>NUCLEOTIDE SEQUENCE</scope>
    <source>
        <strain evidence="2">CGMCC 1.15152</strain>
    </source>
</reference>
<accession>A0A916YDR4</accession>
<evidence type="ECO:0000313" key="2">
    <source>
        <dbReference type="EMBL" id="GGD41177.1"/>
    </source>
</evidence>
<name>A0A916YDR4_9MICO</name>
<dbReference type="Proteomes" id="UP000633205">
    <property type="component" value="Unassembled WGS sequence"/>
</dbReference>